<name>A0A9D2C1C3_9FIRM</name>
<dbReference type="GO" id="GO:0005975">
    <property type="term" value="P:carbohydrate metabolic process"/>
    <property type="evidence" value="ECO:0007669"/>
    <property type="project" value="InterPro"/>
</dbReference>
<dbReference type="Pfam" id="PF02836">
    <property type="entry name" value="Glyco_hydro_2_C"/>
    <property type="match status" value="1"/>
</dbReference>
<dbReference type="InterPro" id="IPR006102">
    <property type="entry name" value="Ig-like_GH2"/>
</dbReference>
<dbReference type="Gene3D" id="3.20.20.80">
    <property type="entry name" value="Glycosidases"/>
    <property type="match status" value="1"/>
</dbReference>
<comment type="caution">
    <text evidence="10">The sequence shown here is derived from an EMBL/GenBank/DDBJ whole genome shotgun (WGS) entry which is preliminary data.</text>
</comment>
<dbReference type="InterPro" id="IPR006103">
    <property type="entry name" value="Glyco_hydro_2_cat"/>
</dbReference>
<gene>
    <name evidence="10" type="primary">uidA</name>
    <name evidence="10" type="ORF">H9838_05435</name>
</gene>
<evidence type="ECO:0000313" key="10">
    <source>
        <dbReference type="EMBL" id="HIY26605.1"/>
    </source>
</evidence>
<dbReference type="PANTHER" id="PTHR10066">
    <property type="entry name" value="BETA-GLUCURONIDASE"/>
    <property type="match status" value="1"/>
</dbReference>
<dbReference type="InterPro" id="IPR013783">
    <property type="entry name" value="Ig-like_fold"/>
</dbReference>
<dbReference type="PANTHER" id="PTHR10066:SF67">
    <property type="entry name" value="BETA-GLUCURONIDASE"/>
    <property type="match status" value="1"/>
</dbReference>
<dbReference type="Proteomes" id="UP000823915">
    <property type="component" value="Unassembled WGS sequence"/>
</dbReference>
<feature type="domain" description="Glycosyl hydrolases family 2 sugar binding" evidence="9">
    <location>
        <begin position="19"/>
        <end position="184"/>
    </location>
</feature>
<dbReference type="GO" id="GO:0019391">
    <property type="term" value="P:glucuronoside catabolic process"/>
    <property type="evidence" value="ECO:0007669"/>
    <property type="project" value="TreeGrafter"/>
</dbReference>
<evidence type="ECO:0000256" key="5">
    <source>
        <dbReference type="ARBA" id="ARBA00023295"/>
    </source>
</evidence>
<dbReference type="InterPro" id="IPR006101">
    <property type="entry name" value="Glyco_hydro_2"/>
</dbReference>
<evidence type="ECO:0000256" key="1">
    <source>
        <dbReference type="ARBA" id="ARBA00007401"/>
    </source>
</evidence>
<reference evidence="10" key="1">
    <citation type="journal article" date="2021" name="PeerJ">
        <title>Extensive microbial diversity within the chicken gut microbiome revealed by metagenomics and culture.</title>
        <authorList>
            <person name="Gilroy R."/>
            <person name="Ravi A."/>
            <person name="Getino M."/>
            <person name="Pursley I."/>
            <person name="Horton D.L."/>
            <person name="Alikhan N.F."/>
            <person name="Baker D."/>
            <person name="Gharbi K."/>
            <person name="Hall N."/>
            <person name="Watson M."/>
            <person name="Adriaenssens E.M."/>
            <person name="Foster-Nyarko E."/>
            <person name="Jarju S."/>
            <person name="Secka A."/>
            <person name="Antonio M."/>
            <person name="Oren A."/>
            <person name="Chaudhuri R.R."/>
            <person name="La Ragione R."/>
            <person name="Hildebrand F."/>
            <person name="Pallen M.J."/>
        </authorList>
    </citation>
    <scope>NUCLEOTIDE SEQUENCE</scope>
    <source>
        <strain evidence="10">1282</strain>
    </source>
</reference>
<dbReference type="InterPro" id="IPR006104">
    <property type="entry name" value="Glyco_hydro_2_N"/>
</dbReference>
<dbReference type="Gene3D" id="2.60.120.260">
    <property type="entry name" value="Galactose-binding domain-like"/>
    <property type="match status" value="1"/>
</dbReference>
<dbReference type="SUPFAM" id="SSF51445">
    <property type="entry name" value="(Trans)glycosidases"/>
    <property type="match status" value="1"/>
</dbReference>
<evidence type="ECO:0000256" key="2">
    <source>
        <dbReference type="ARBA" id="ARBA00012761"/>
    </source>
</evidence>
<dbReference type="InterPro" id="IPR036156">
    <property type="entry name" value="Beta-gal/glucu_dom_sf"/>
</dbReference>
<dbReference type="Pfam" id="PF00703">
    <property type="entry name" value="Glyco_hydro_2"/>
    <property type="match status" value="1"/>
</dbReference>
<dbReference type="PRINTS" id="PR00132">
    <property type="entry name" value="GLHYDRLASE2"/>
</dbReference>
<evidence type="ECO:0000256" key="3">
    <source>
        <dbReference type="ARBA" id="ARBA00016205"/>
    </source>
</evidence>
<dbReference type="NCBIfam" id="NF007538">
    <property type="entry name" value="PRK10150.1"/>
    <property type="match status" value="1"/>
</dbReference>
<dbReference type="Pfam" id="PF02837">
    <property type="entry name" value="Glyco_hydro_2_N"/>
    <property type="match status" value="1"/>
</dbReference>
<feature type="domain" description="Glycoside hydrolase family 2 immunoglobulin-like beta-sandwich" evidence="7">
    <location>
        <begin position="214"/>
        <end position="277"/>
    </location>
</feature>
<evidence type="ECO:0000256" key="4">
    <source>
        <dbReference type="ARBA" id="ARBA00022801"/>
    </source>
</evidence>
<dbReference type="PROSITE" id="PS00719">
    <property type="entry name" value="GLYCOSYL_HYDROL_F2_1"/>
    <property type="match status" value="1"/>
</dbReference>
<dbReference type="InterPro" id="IPR008979">
    <property type="entry name" value="Galactose-bd-like_sf"/>
</dbReference>
<evidence type="ECO:0000259" key="9">
    <source>
        <dbReference type="Pfam" id="PF02837"/>
    </source>
</evidence>
<sequence>MLPYSLLYPQTNTARRAVKLDGMWKFSLDPQTQGEREGWPQGLPTQERIPVPASFQDFFTDKDTREYAGDFWYETKFFLPREWAGKRLFLRFGSVTHRAVVYCNGVEVARHQGGFLPFCADITAAARLDQENTLVVKANNELTETNIPCGRTITLKNGKKMAKPYFDFFNYAGIHRSVHLLALPQASIQDVSLTFALEERAAQVRYTVDCAPGCTVALSLLDAQGNLAASGEGTEGVLTVKEPRLWGVRDPYLYRLVVTLFQGDQLADQYTLETGIRTVEVRGAQILLNGKPVYLKGFGKHEDSDLFGRGFNPAALKRDFELMKWMGANSFRTSHYPYAEEVYQMADREGFLIIDEVPAVGMFESLMNFFDATTGKQSGFFGKETTPQLLQAHLQAVEEMIARDKNHPCVVAWSLFNEPETTNENAVPYFEQIFARARELDPQQRPRTFALIGNSTPETCKCVQLSDFVCLNRYYGWYNQGGYEISDAEENFRKEMDGWQARGLHRPFVFTEYGGDTLSSKHKLPSVMWSQEYQREALEMLHRVFDSYDFVQGEQVWNFADFQTGEGIMRVNGNKKGVFTRQRQPKDAAFLLKARWESIPHTGWEKSPGAKQGE</sequence>
<evidence type="ECO:0000259" key="7">
    <source>
        <dbReference type="Pfam" id="PF00703"/>
    </source>
</evidence>
<feature type="domain" description="Glycoside hydrolase family 2 catalytic" evidence="8">
    <location>
        <begin position="279"/>
        <end position="599"/>
    </location>
</feature>
<keyword evidence="4 6" id="KW-0378">Hydrolase</keyword>
<dbReference type="EMBL" id="DXDU01000093">
    <property type="protein sequence ID" value="HIY26605.1"/>
    <property type="molecule type" value="Genomic_DNA"/>
</dbReference>
<dbReference type="FunFam" id="3.20.20.80:FF:000080">
    <property type="entry name" value="Beta-glucuronidase UidA"/>
    <property type="match status" value="1"/>
</dbReference>
<evidence type="ECO:0000256" key="6">
    <source>
        <dbReference type="RuleBase" id="RU361154"/>
    </source>
</evidence>
<evidence type="ECO:0000313" key="11">
    <source>
        <dbReference type="Proteomes" id="UP000823915"/>
    </source>
</evidence>
<comment type="similarity">
    <text evidence="1 6">Belongs to the glycosyl hydrolase 2 family.</text>
</comment>
<dbReference type="AlphaFoldDB" id="A0A9D2C1C3"/>
<dbReference type="GO" id="GO:0030246">
    <property type="term" value="F:carbohydrate binding"/>
    <property type="evidence" value="ECO:0007669"/>
    <property type="project" value="TreeGrafter"/>
</dbReference>
<protein>
    <recommendedName>
        <fullName evidence="3">Beta-glucuronidase</fullName>
        <ecNumber evidence="2">3.2.1.31</ecNumber>
    </recommendedName>
</protein>
<reference evidence="10" key="2">
    <citation type="submission" date="2021-04" db="EMBL/GenBank/DDBJ databases">
        <authorList>
            <person name="Gilroy R."/>
        </authorList>
    </citation>
    <scope>NUCLEOTIDE SEQUENCE</scope>
    <source>
        <strain evidence="10">1282</strain>
    </source>
</reference>
<keyword evidence="5 6" id="KW-0326">Glycosidase</keyword>
<proteinExistence type="inferred from homology"/>
<dbReference type="InterPro" id="IPR023230">
    <property type="entry name" value="Glyco_hydro_2_CS"/>
</dbReference>
<dbReference type="SUPFAM" id="SSF49785">
    <property type="entry name" value="Galactose-binding domain-like"/>
    <property type="match status" value="1"/>
</dbReference>
<dbReference type="GO" id="GO:0004566">
    <property type="term" value="F:beta-glucuronidase activity"/>
    <property type="evidence" value="ECO:0007669"/>
    <property type="project" value="UniProtKB-EC"/>
</dbReference>
<evidence type="ECO:0000259" key="8">
    <source>
        <dbReference type="Pfam" id="PF02836"/>
    </source>
</evidence>
<organism evidence="10 11">
    <name type="scientific">Candidatus Acutalibacter pullistercoris</name>
    <dbReference type="NCBI Taxonomy" id="2838418"/>
    <lineage>
        <taxon>Bacteria</taxon>
        <taxon>Bacillati</taxon>
        <taxon>Bacillota</taxon>
        <taxon>Clostridia</taxon>
        <taxon>Eubacteriales</taxon>
        <taxon>Acutalibacteraceae</taxon>
        <taxon>Acutalibacter</taxon>
    </lineage>
</organism>
<dbReference type="Gene3D" id="2.60.40.10">
    <property type="entry name" value="Immunoglobulins"/>
    <property type="match status" value="1"/>
</dbReference>
<dbReference type="EC" id="3.2.1.31" evidence="2"/>
<dbReference type="InterPro" id="IPR017853">
    <property type="entry name" value="GH"/>
</dbReference>
<dbReference type="SUPFAM" id="SSF49303">
    <property type="entry name" value="beta-Galactosidase/glucuronidase domain"/>
    <property type="match status" value="1"/>
</dbReference>
<accession>A0A9D2C1C3</accession>